<gene>
    <name evidence="1" type="ORF">JL09_g7101</name>
</gene>
<comment type="caution">
    <text evidence="1">The sequence shown here is derived from an EMBL/GenBank/DDBJ whole genome shotgun (WGS) entry which is preliminary data.</text>
</comment>
<reference evidence="2" key="1">
    <citation type="journal article" date="2014" name="Microb. Cell Fact.">
        <title>Exploiting Issatchenkia orientalis SD108 for succinic acid production.</title>
        <authorList>
            <person name="Xiao H."/>
            <person name="Shao Z."/>
            <person name="Jiang Y."/>
            <person name="Dole S."/>
            <person name="Zhao H."/>
        </authorList>
    </citation>
    <scope>NUCLEOTIDE SEQUENCE [LARGE SCALE GENOMIC DNA]</scope>
    <source>
        <strain evidence="2">SD108</strain>
    </source>
</reference>
<dbReference type="EMBL" id="JQFK01002466">
    <property type="protein sequence ID" value="KGK32292.1"/>
    <property type="molecule type" value="Genomic_DNA"/>
</dbReference>
<sequence length="53" mass="5976">KFKTSLTGVTFRDKEFSKSAYPNLKDLAVLERASKKIGSASIFIVLESKFHLQ</sequence>
<dbReference type="AlphaFoldDB" id="A0A099NK10"/>
<dbReference type="Proteomes" id="UP000029867">
    <property type="component" value="Unassembled WGS sequence"/>
</dbReference>
<proteinExistence type="predicted"/>
<protein>
    <submittedName>
        <fullName evidence="1">Uncharacterized protein</fullName>
    </submittedName>
</protein>
<evidence type="ECO:0000313" key="2">
    <source>
        <dbReference type="Proteomes" id="UP000029867"/>
    </source>
</evidence>
<accession>A0A099NK10</accession>
<name>A0A099NK10_PICKU</name>
<organism evidence="1 2">
    <name type="scientific">Pichia kudriavzevii</name>
    <name type="common">Yeast</name>
    <name type="synonym">Issatchenkia orientalis</name>
    <dbReference type="NCBI Taxonomy" id="4909"/>
    <lineage>
        <taxon>Eukaryota</taxon>
        <taxon>Fungi</taxon>
        <taxon>Dikarya</taxon>
        <taxon>Ascomycota</taxon>
        <taxon>Saccharomycotina</taxon>
        <taxon>Pichiomycetes</taxon>
        <taxon>Pichiales</taxon>
        <taxon>Pichiaceae</taxon>
        <taxon>Pichia</taxon>
    </lineage>
</organism>
<dbReference type="HOGENOM" id="CLU_3074239_0_0_1"/>
<feature type="non-terminal residue" evidence="1">
    <location>
        <position position="1"/>
    </location>
</feature>
<evidence type="ECO:0000313" key="1">
    <source>
        <dbReference type="EMBL" id="KGK32292.1"/>
    </source>
</evidence>